<comment type="caution">
    <text evidence="2">Lacks conserved residue(s) required for the propagation of feature annotation.</text>
</comment>
<dbReference type="PANTHER" id="PTHR24138">
    <property type="entry name" value="INTRACELLLAR PHOSPHOLIPASE A FAMILY"/>
    <property type="match status" value="1"/>
</dbReference>
<evidence type="ECO:0000256" key="2">
    <source>
        <dbReference type="PROSITE-ProRule" id="PRU01161"/>
    </source>
</evidence>
<feature type="active site" description="Nucleophile" evidence="2">
    <location>
        <position position="55"/>
    </location>
</feature>
<feature type="active site" description="Proton acceptor" evidence="2">
    <location>
        <position position="188"/>
    </location>
</feature>
<dbReference type="EMBL" id="CP012672">
    <property type="protein sequence ID" value="AUX38595.1"/>
    <property type="molecule type" value="Genomic_DNA"/>
</dbReference>
<dbReference type="InterPro" id="IPR047156">
    <property type="entry name" value="Teg/CotR/CapV-like"/>
</dbReference>
<dbReference type="RefSeq" id="WP_129581023.1">
    <property type="nucleotide sequence ID" value="NZ_CP012672.1"/>
</dbReference>
<feature type="short sequence motif" description="GXSXG" evidence="2">
    <location>
        <begin position="53"/>
        <end position="57"/>
    </location>
</feature>
<keyword evidence="2" id="KW-0378">Hydrolase</keyword>
<organism evidence="4 5">
    <name type="scientific">Sorangium cellulosum</name>
    <name type="common">Polyangium cellulosum</name>
    <dbReference type="NCBI Taxonomy" id="56"/>
    <lineage>
        <taxon>Bacteria</taxon>
        <taxon>Pseudomonadati</taxon>
        <taxon>Myxococcota</taxon>
        <taxon>Polyangia</taxon>
        <taxon>Polyangiales</taxon>
        <taxon>Polyangiaceae</taxon>
        <taxon>Sorangium</taxon>
    </lineage>
</organism>
<feature type="short sequence motif" description="DGA/G" evidence="2">
    <location>
        <begin position="188"/>
        <end position="190"/>
    </location>
</feature>
<dbReference type="Gene3D" id="3.40.1090.10">
    <property type="entry name" value="Cytosolic phospholipase A2 catalytic domain"/>
    <property type="match status" value="1"/>
</dbReference>
<protein>
    <recommendedName>
        <fullName evidence="3">PNPLA domain-containing protein</fullName>
    </recommendedName>
</protein>
<dbReference type="InterPro" id="IPR002641">
    <property type="entry name" value="PNPLA_dom"/>
</dbReference>
<keyword evidence="1 2" id="KW-0443">Lipid metabolism</keyword>
<accession>A0A4P2R648</accession>
<dbReference type="AlphaFoldDB" id="A0A4P2R648"/>
<dbReference type="PANTHER" id="PTHR24138:SF10">
    <property type="entry name" value="PHOSPHOLIPASE A2"/>
    <property type="match status" value="1"/>
</dbReference>
<evidence type="ECO:0000313" key="5">
    <source>
        <dbReference type="Proteomes" id="UP000295497"/>
    </source>
</evidence>
<dbReference type="Proteomes" id="UP000295497">
    <property type="component" value="Chromosome"/>
</dbReference>
<evidence type="ECO:0000313" key="4">
    <source>
        <dbReference type="EMBL" id="AUX38595.1"/>
    </source>
</evidence>
<dbReference type="InterPro" id="IPR016035">
    <property type="entry name" value="Acyl_Trfase/lysoPLipase"/>
</dbReference>
<gene>
    <name evidence="4" type="ORF">SOCE836_108420</name>
</gene>
<dbReference type="GO" id="GO:0016787">
    <property type="term" value="F:hydrolase activity"/>
    <property type="evidence" value="ECO:0007669"/>
    <property type="project" value="UniProtKB-UniRule"/>
</dbReference>
<dbReference type="SUPFAM" id="SSF52151">
    <property type="entry name" value="FabD/lysophospholipase-like"/>
    <property type="match status" value="1"/>
</dbReference>
<dbReference type="Pfam" id="PF01734">
    <property type="entry name" value="Patatin"/>
    <property type="match status" value="1"/>
</dbReference>
<dbReference type="PROSITE" id="PS51635">
    <property type="entry name" value="PNPLA"/>
    <property type="match status" value="1"/>
</dbReference>
<keyword evidence="2" id="KW-0442">Lipid degradation</keyword>
<feature type="domain" description="PNPLA" evidence="3">
    <location>
        <begin position="18"/>
        <end position="201"/>
    </location>
</feature>
<evidence type="ECO:0000259" key="3">
    <source>
        <dbReference type="PROSITE" id="PS51635"/>
    </source>
</evidence>
<name>A0A4P2R648_SORCE</name>
<evidence type="ECO:0000256" key="1">
    <source>
        <dbReference type="ARBA" id="ARBA00023098"/>
    </source>
</evidence>
<proteinExistence type="predicted"/>
<dbReference type="GO" id="GO:0016042">
    <property type="term" value="P:lipid catabolic process"/>
    <property type="evidence" value="ECO:0007669"/>
    <property type="project" value="UniProtKB-UniRule"/>
</dbReference>
<sequence length="332" mass="36152">MTRVESSDLSSTARYQIISFDGGGIRSLLAITLLQRIEEARLGFVGRAKLFAGTSAGSFTALALAALPDSLAALSQLQQLWMDPSIFDVPLRKKILAAMGFEALVPVGAMAQALTRVLGDRRVGSIKPNIVIPAFELDDRNPNGALRSWRPRLFNNFHEADDDNFLVDIALRSSAFPIMSPIHQGYADGGLFADNPSMTAIATAIEANAARLDDIVLISFGAGSNQMYMEGQNNSWGYIRWMIDPTQPLALATAFIDATNAATVHQSEMFLTKNRFCRVDIVLNPSLMQRNDSVEIANSLIHAAWELDISPILDWIDRSGWFGPAVLGGEPA</sequence>
<reference evidence="4 5" key="1">
    <citation type="submission" date="2015-09" db="EMBL/GenBank/DDBJ databases">
        <title>Sorangium comparison.</title>
        <authorList>
            <person name="Zaburannyi N."/>
            <person name="Bunk B."/>
            <person name="Overmann J."/>
            <person name="Mueller R."/>
        </authorList>
    </citation>
    <scope>NUCLEOTIDE SEQUENCE [LARGE SCALE GENOMIC DNA]</scope>
    <source>
        <strain evidence="4 5">So ce836</strain>
    </source>
</reference>